<protein>
    <submittedName>
        <fullName evidence="2">Uncharacterized protein</fullName>
    </submittedName>
</protein>
<dbReference type="Proteomes" id="UP000077177">
    <property type="component" value="Chromosome"/>
</dbReference>
<evidence type="ECO:0000256" key="1">
    <source>
        <dbReference type="SAM" id="MobiDB-lite"/>
    </source>
</evidence>
<dbReference type="KEGG" id="fla:SY85_12035"/>
<dbReference type="EMBL" id="CP011390">
    <property type="protein sequence ID" value="ANE51123.1"/>
    <property type="molecule type" value="Genomic_DNA"/>
</dbReference>
<gene>
    <name evidence="2" type="ORF">SY85_12035</name>
</gene>
<reference evidence="3" key="1">
    <citation type="submission" date="2015-01" db="EMBL/GenBank/DDBJ databases">
        <title>Flavisolibacter sp./LCS9/ whole genome sequencing.</title>
        <authorList>
            <person name="Kim M.K."/>
            <person name="Srinivasan S."/>
            <person name="Lee J.-J."/>
        </authorList>
    </citation>
    <scope>NUCLEOTIDE SEQUENCE [LARGE SCALE GENOMIC DNA]</scope>
    <source>
        <strain evidence="3">LCS9</strain>
    </source>
</reference>
<organism evidence="2 3">
    <name type="scientific">Flavisolibacter tropicus</name>
    <dbReference type="NCBI Taxonomy" id="1492898"/>
    <lineage>
        <taxon>Bacteria</taxon>
        <taxon>Pseudomonadati</taxon>
        <taxon>Bacteroidota</taxon>
        <taxon>Chitinophagia</taxon>
        <taxon>Chitinophagales</taxon>
        <taxon>Chitinophagaceae</taxon>
        <taxon>Flavisolibacter</taxon>
    </lineage>
</organism>
<evidence type="ECO:0000313" key="2">
    <source>
        <dbReference type="EMBL" id="ANE51123.1"/>
    </source>
</evidence>
<sequence length="63" mass="7299">MKRGKGEKEKRNNEQGTSMMKEEGETGRGKLQAARCTLQAKQPREMVHSRQTTVHRRKDSGEW</sequence>
<feature type="compositionally biased region" description="Basic and acidic residues" evidence="1">
    <location>
        <begin position="1"/>
        <end position="13"/>
    </location>
</feature>
<accession>A0A172TWE8</accession>
<dbReference type="AlphaFoldDB" id="A0A172TWE8"/>
<reference evidence="2 3" key="2">
    <citation type="journal article" date="2016" name="Int. J. Syst. Evol. Microbiol.">
        <title>Flavisolibacter tropicus sp. nov., isolated from tropical soil.</title>
        <authorList>
            <person name="Lee J.J."/>
            <person name="Kang M.S."/>
            <person name="Kim G.S."/>
            <person name="Lee C.S."/>
            <person name="Lim S."/>
            <person name="Lee J."/>
            <person name="Roh S.H."/>
            <person name="Kang H."/>
            <person name="Ha J.M."/>
            <person name="Bae S."/>
            <person name="Jung H.Y."/>
            <person name="Kim M.K."/>
        </authorList>
    </citation>
    <scope>NUCLEOTIDE SEQUENCE [LARGE SCALE GENOMIC DNA]</scope>
    <source>
        <strain evidence="2 3">LCS9</strain>
    </source>
</reference>
<feature type="compositionally biased region" description="Basic residues" evidence="1">
    <location>
        <begin position="53"/>
        <end position="63"/>
    </location>
</feature>
<evidence type="ECO:0000313" key="3">
    <source>
        <dbReference type="Proteomes" id="UP000077177"/>
    </source>
</evidence>
<keyword evidence="3" id="KW-1185">Reference proteome</keyword>
<name>A0A172TWE8_9BACT</name>
<proteinExistence type="predicted"/>
<feature type="region of interest" description="Disordered" evidence="1">
    <location>
        <begin position="1"/>
        <end position="63"/>
    </location>
</feature>